<accession>A7AVC8</accession>
<dbReference type="eggNOG" id="ENOG502QR16">
    <property type="taxonomic scope" value="Eukaryota"/>
</dbReference>
<dbReference type="Proteomes" id="UP000002173">
    <property type="component" value="Unassembled WGS sequence"/>
</dbReference>
<evidence type="ECO:0000313" key="1">
    <source>
        <dbReference type="EMBL" id="EDO05754.1"/>
    </source>
</evidence>
<dbReference type="InParanoid" id="A7AVC8"/>
<dbReference type="AlphaFoldDB" id="A7AVC8"/>
<dbReference type="VEuPathDB" id="PiroplasmaDB:BBOV_IV001570"/>
<evidence type="ECO:0000313" key="2">
    <source>
        <dbReference type="Proteomes" id="UP000002173"/>
    </source>
</evidence>
<reference evidence="2" key="2">
    <citation type="journal article" date="2020" name="Data Brief">
        <title>Transcriptome dataset of Babesia bovis life stages within vertebrate and invertebrate hosts.</title>
        <authorList>
            <person name="Ueti M.W."/>
            <person name="Johnson W.C."/>
            <person name="Kappmeyer L.S."/>
            <person name="Herndon D.R."/>
            <person name="Mousel M.R."/>
            <person name="Reif K.E."/>
            <person name="Taus N.S."/>
            <person name="Ifeonu O.O."/>
            <person name="Silva J.C."/>
            <person name="Suarez C.E."/>
            <person name="Brayton K.A."/>
        </authorList>
    </citation>
    <scope>NUCLEOTIDE SEQUENCE [LARGE SCALE GENOMIC DNA]</scope>
</reference>
<dbReference type="OMA" id="KCYVDLY"/>
<organism evidence="1 2">
    <name type="scientific">Babesia bovis</name>
    <dbReference type="NCBI Taxonomy" id="5865"/>
    <lineage>
        <taxon>Eukaryota</taxon>
        <taxon>Sar</taxon>
        <taxon>Alveolata</taxon>
        <taxon>Apicomplexa</taxon>
        <taxon>Aconoidasida</taxon>
        <taxon>Piroplasmida</taxon>
        <taxon>Babesiidae</taxon>
        <taxon>Babesia</taxon>
    </lineage>
</organism>
<reference evidence="2" key="3">
    <citation type="journal article" date="2021" name="Int. J. Parasitol.">
        <title>Comparative analysis of gene expression between Babesia bovis blood stages and kinetes allowed by improved genome annotation.</title>
        <authorList>
            <person name="Ueti M.W."/>
            <person name="Johnson W.C."/>
            <person name="Kappmeyer L.S."/>
            <person name="Herndon D.R."/>
            <person name="Mousel M.R."/>
            <person name="Reif K.E."/>
            <person name="Taus N.S."/>
            <person name="Ifeonu O.O."/>
            <person name="Silva J.C."/>
            <person name="Suarez C.E."/>
            <person name="Brayton K.A."/>
        </authorList>
    </citation>
    <scope>NUCLEOTIDE SEQUENCE [LARGE SCALE GENOMIC DNA]</scope>
</reference>
<comment type="caution">
    <text evidence="1">The sequence shown here is derived from an EMBL/GenBank/DDBJ whole genome shotgun (WGS) entry which is preliminary data.</text>
</comment>
<keyword evidence="2" id="KW-1185">Reference proteome</keyword>
<reference evidence="1 2" key="1">
    <citation type="journal article" date="2007" name="PLoS Pathog.">
        <title>Genome sequence of Babesia bovis and comparative analysis of apicomplexan hemoprotozoa.</title>
        <authorList>
            <person name="Brayton K.A."/>
            <person name="Lau A.O.T."/>
            <person name="Herndon D.R."/>
            <person name="Hannick L."/>
            <person name="Kappmeyer L.S."/>
            <person name="Berens S.J."/>
            <person name="Bidwell S.L."/>
            <person name="Brown W.C."/>
            <person name="Crabtree J."/>
            <person name="Fadrosh D."/>
            <person name="Feldblum T."/>
            <person name="Forberger H.A."/>
            <person name="Haas B.J."/>
            <person name="Howell J.M."/>
            <person name="Khouri H."/>
            <person name="Koo H."/>
            <person name="Mann D.J."/>
            <person name="Norimine J."/>
            <person name="Paulsen I.T."/>
            <person name="Radune D."/>
            <person name="Ren Q."/>
            <person name="Smith R.K. Jr."/>
            <person name="Suarez C.E."/>
            <person name="White O."/>
            <person name="Wortman J.R."/>
            <person name="Knowles D.P. Jr."/>
            <person name="McElwain T.F."/>
            <person name="Nene V.M."/>
        </authorList>
    </citation>
    <scope>NUCLEOTIDE SEQUENCE [LARGE SCALE GENOMIC DNA]</scope>
    <source>
        <strain evidence="1">T2Bo</strain>
    </source>
</reference>
<proteinExistence type="predicted"/>
<gene>
    <name evidence="1" type="ORF">BBOV_IV001570</name>
</gene>
<sequence>MPISYCCHLISSVELRYSADRPLPSYILKSFKHPRIYDSDNYFANKSSSSSDCADTKVTQRDEITKCNLILESHGYSLIRQNDPEGTVKIKKVGTRGRVGKKRSLELSDKATSQNVMIWRKDDDAIYRIMDMIRKAMIYHVCFYDDTVYENEVLLSRISKVTKESSKVSKNSTYEMLYALHDCLVQLRKKTGDGMEAILITEEYSGLFTKDEILITRSSMAFRSALIDEGIHYNTIYHTTGPNNYTGHMDLNPDDIVCSYLKIPLTSQSQESVRNLDDSLAIVEFQEIGKHDEPSKEAFFRALNLPLSDDYDVNVIFVRGRHHCQKMLRFLAKQAEDVLLNMKKTTLRVAPVKLVLSNFPVLFSKLYELRVTWADLIDQNSSERYAITIKGLVLPTVLSSLFKIARRLQTQGMINEASLLITYNTDLDSELHEDSLQISENNRIYNNFMVNMSSLEKMHPQMYSLLKKMVPYAVFMVRKGRVSVPAHGAMRKQGSICLSHSFGHGDLSSRSVSLYDSNRIQSLYGISNIEYNPDGNGTIVVLRDTLYTNLSKIKSIIQHIEGTSVIKTMPTKVIISEAISRIASVGIADARSYDHNLKCYVDLYPSMEDGNNAIWTYVQPYNLMNIVCLVGYLLHAGAYLLFFDPCFTTDGNLDSSLDKRLNCSGTADVINAEDSVSIFDQRLSADKYTLDMNSLVNDPLAQQSYIIKLIIRVSFNKRFQTVFGLPYKDHLHNTMKLTRNFQDREANSAKRKRSLPSDIHESTPLYLASNWDALIHRSKSLALSISDNYDDDITEALTNIENLTPESDVVSPRPMDALDITTNSRPTGFTNIVASITSGDIAKISREVSESLTKVSSTTRAHGRLHHCVFHFDTKEPLKGENGISSLEKEIENISNADITPEIKPGNKIHLVFVFLTPKNITPLVSSRIKLLKDVINSSDIVFVHDKSSKENPPMEYNMINAKNFIDTLKVEYVPAKHGNYNEKCGVPYSFVADVELTTYIYYVCMDIDVSLGQGNCINENKRTLISNTRSKHPGKDIREYFLSYSWICDVYSSGFIDLDADIPKMHLLPFDDGQLKDHYYFSTPMTEHKSAHRGVFPFSIGYQHVKFLWGWNIYVLTLRNEVVSEKDCFLYRKHCGLRVASYNTLDSIANDIKNKLRAELKVHGINEEDVSTYFTHSRIYMNTLIVMGDSMWHPSDFDVACRNANYQDACLNITFGGKLICFGRYQGIPLLMSTWFTDTMCQSRPAAIHEYTIEHQSSP</sequence>
<name>A7AVC8_BABBO</name>
<protein>
    <submittedName>
        <fullName evidence="1">Uncharacterized protein</fullName>
    </submittedName>
</protein>
<dbReference type="EMBL" id="AAXT01000004">
    <property type="protein sequence ID" value="EDO05754.1"/>
    <property type="molecule type" value="Genomic_DNA"/>
</dbReference>